<evidence type="ECO:0000259" key="1">
    <source>
        <dbReference type="Pfam" id="PF00501"/>
    </source>
</evidence>
<keyword evidence="4" id="KW-1185">Reference proteome</keyword>
<dbReference type="AlphaFoldDB" id="A0A7L5AEF9"/>
<evidence type="ECO:0000313" key="3">
    <source>
        <dbReference type="EMBL" id="QHO68407.1"/>
    </source>
</evidence>
<proteinExistence type="predicted"/>
<dbReference type="InterPro" id="IPR020845">
    <property type="entry name" value="AMP-binding_CS"/>
</dbReference>
<feature type="domain" description="AMP-dependent synthetase/ligase" evidence="1">
    <location>
        <begin position="45"/>
        <end position="253"/>
    </location>
</feature>
<dbReference type="Pfam" id="PF00501">
    <property type="entry name" value="AMP-binding"/>
    <property type="match status" value="1"/>
</dbReference>
<dbReference type="PANTHER" id="PTHR43201">
    <property type="entry name" value="ACYL-COA SYNTHETASE"/>
    <property type="match status" value="1"/>
</dbReference>
<protein>
    <recommendedName>
        <fullName evidence="5">O-succinylbenzoate--CoA ligase</fullName>
    </recommendedName>
</protein>
<reference evidence="3 4" key="1">
    <citation type="submission" date="2016-09" db="EMBL/GenBank/DDBJ databases">
        <title>Complete genome sequence of microbes from the polar regions.</title>
        <authorList>
            <person name="Liao L."/>
            <person name="Chen B."/>
        </authorList>
    </citation>
    <scope>NUCLEOTIDE SEQUENCE [LARGE SCALE GENOMIC DNA]</scope>
    <source>
        <strain evidence="3 4">ZS314</strain>
    </source>
</reference>
<dbReference type="GO" id="GO:0006631">
    <property type="term" value="P:fatty acid metabolic process"/>
    <property type="evidence" value="ECO:0007669"/>
    <property type="project" value="TreeGrafter"/>
</dbReference>
<dbReference type="SUPFAM" id="SSF56801">
    <property type="entry name" value="Acetyl-CoA synthetase-like"/>
    <property type="match status" value="1"/>
</dbReference>
<dbReference type="InterPro" id="IPR025110">
    <property type="entry name" value="AMP-bd_C"/>
</dbReference>
<accession>A0A7L5AEF9</accession>
<dbReference type="Gene3D" id="3.40.50.12780">
    <property type="entry name" value="N-terminal domain of ligase-like"/>
    <property type="match status" value="1"/>
</dbReference>
<dbReference type="KEGG" id="mant:BHD05_00885"/>
<evidence type="ECO:0000313" key="4">
    <source>
        <dbReference type="Proteomes" id="UP000464507"/>
    </source>
</evidence>
<evidence type="ECO:0008006" key="5">
    <source>
        <dbReference type="Google" id="ProtNLM"/>
    </source>
</evidence>
<dbReference type="OrthoDB" id="9803968at2"/>
<dbReference type="Pfam" id="PF13193">
    <property type="entry name" value="AMP-binding_C"/>
    <property type="match status" value="1"/>
</dbReference>
<dbReference type="EMBL" id="CP017146">
    <property type="protein sequence ID" value="QHO68407.1"/>
    <property type="molecule type" value="Genomic_DNA"/>
</dbReference>
<dbReference type="PANTHER" id="PTHR43201:SF32">
    <property type="entry name" value="2-SUCCINYLBENZOATE--COA LIGASE, CHLOROPLASTIC_PEROXISOMAL"/>
    <property type="match status" value="1"/>
</dbReference>
<dbReference type="Gene3D" id="3.30.300.30">
    <property type="match status" value="1"/>
</dbReference>
<organism evidence="3 4">
    <name type="scientific">Marisediminicola antarctica</name>
    <dbReference type="NCBI Taxonomy" id="674079"/>
    <lineage>
        <taxon>Bacteria</taxon>
        <taxon>Bacillati</taxon>
        <taxon>Actinomycetota</taxon>
        <taxon>Actinomycetes</taxon>
        <taxon>Micrococcales</taxon>
        <taxon>Microbacteriaceae</taxon>
        <taxon>Marisediminicola</taxon>
    </lineage>
</organism>
<dbReference type="Proteomes" id="UP000464507">
    <property type="component" value="Chromosome"/>
</dbReference>
<dbReference type="InterPro" id="IPR045851">
    <property type="entry name" value="AMP-bd_C_sf"/>
</dbReference>
<name>A0A7L5AEF9_9MICO</name>
<gene>
    <name evidence="3" type="ORF">BHD05_00885</name>
</gene>
<sequence>MTRPLLAVDASDPVAVLEALRLALSAAGPAILPIGPDGVGGELPATVPEPIALVIQTSGSSGTAKRVELSSNALLASAAASGAALGGPGQWLLAVPVHYIAGINVLVRSIAAQTEPVILPPGHFDAREFLAAAETMDADARHYTSVVPAQLARLLDAADGDASDGGAADGDAADGSGALAGLRRFDRILVGGQSVPSELIDRAEALGIRVTRTYGSSETAGGCVYNGVPVGTTEVRIRHGEIEIRGPVLADGYLDDPARTERSFVMSDGARWYRTGDAGRVDNGVLTVTGRLDRVIISGGVKVSLDELERVLRRMPGLGDAVAVPAESARWGEVPVVVATSPVDLSALRGAVVTALAREAAPDRVVVLDSIPLLSTGKPDLVTLREIVARRN</sequence>
<dbReference type="InterPro" id="IPR000873">
    <property type="entry name" value="AMP-dep_synth/lig_dom"/>
</dbReference>
<dbReference type="InterPro" id="IPR042099">
    <property type="entry name" value="ANL_N_sf"/>
</dbReference>
<dbReference type="GO" id="GO:0031956">
    <property type="term" value="F:medium-chain fatty acid-CoA ligase activity"/>
    <property type="evidence" value="ECO:0007669"/>
    <property type="project" value="TreeGrafter"/>
</dbReference>
<dbReference type="PROSITE" id="PS00455">
    <property type="entry name" value="AMP_BINDING"/>
    <property type="match status" value="1"/>
</dbReference>
<evidence type="ECO:0000259" key="2">
    <source>
        <dbReference type="Pfam" id="PF13193"/>
    </source>
</evidence>
<feature type="domain" description="AMP-binding enzyme C-terminal" evidence="2">
    <location>
        <begin position="307"/>
        <end position="378"/>
    </location>
</feature>